<dbReference type="Pfam" id="PF11528">
    <property type="entry name" value="DUF3224"/>
    <property type="match status" value="1"/>
</dbReference>
<dbReference type="EMBL" id="JAERRF010000021">
    <property type="protein sequence ID" value="MBL1100699.1"/>
    <property type="molecule type" value="Genomic_DNA"/>
</dbReference>
<dbReference type="SUPFAM" id="SSF159238">
    <property type="entry name" value="SO1590-like"/>
    <property type="match status" value="1"/>
</dbReference>
<dbReference type="RefSeq" id="WP_201879464.1">
    <property type="nucleotide sequence ID" value="NZ_JAERRF010000021.1"/>
</dbReference>
<keyword evidence="2" id="KW-1185">Reference proteome</keyword>
<gene>
    <name evidence="1" type="ORF">JK363_29365</name>
</gene>
<dbReference type="InterPro" id="IPR021607">
    <property type="entry name" value="DUF3224"/>
</dbReference>
<dbReference type="InterPro" id="IPR023159">
    <property type="entry name" value="SO1590-like_sf"/>
</dbReference>
<dbReference type="Gene3D" id="2.40.350.10">
    <property type="entry name" value="SO1590-like"/>
    <property type="match status" value="1"/>
</dbReference>
<evidence type="ECO:0000313" key="2">
    <source>
        <dbReference type="Proteomes" id="UP000634229"/>
    </source>
</evidence>
<proteinExistence type="predicted"/>
<evidence type="ECO:0000313" key="1">
    <source>
        <dbReference type="EMBL" id="MBL1100699.1"/>
    </source>
</evidence>
<comment type="caution">
    <text evidence="1">The sequence shown here is derived from an EMBL/GenBank/DDBJ whole genome shotgun (WGS) entry which is preliminary data.</text>
</comment>
<protein>
    <submittedName>
        <fullName evidence="1">DUF3224 domain-containing protein</fullName>
    </submittedName>
</protein>
<reference evidence="1 2" key="1">
    <citation type="submission" date="2021-01" db="EMBL/GenBank/DDBJ databases">
        <title>WGS of actinomycetes isolated from Thailand.</title>
        <authorList>
            <person name="Thawai C."/>
        </authorList>
    </citation>
    <scope>NUCLEOTIDE SEQUENCE [LARGE SCALE GENOMIC DNA]</scope>
    <source>
        <strain evidence="1 2">CA1R205</strain>
    </source>
</reference>
<organism evidence="1 2">
    <name type="scientific">Streptomyces coffeae</name>
    <dbReference type="NCBI Taxonomy" id="621382"/>
    <lineage>
        <taxon>Bacteria</taxon>
        <taxon>Bacillati</taxon>
        <taxon>Actinomycetota</taxon>
        <taxon>Actinomycetes</taxon>
        <taxon>Kitasatosporales</taxon>
        <taxon>Streptomycetaceae</taxon>
        <taxon>Streptomyces</taxon>
    </lineage>
</organism>
<accession>A0ABS1NKR8</accession>
<dbReference type="Proteomes" id="UP000634229">
    <property type="component" value="Unassembled WGS sequence"/>
</dbReference>
<name>A0ABS1NKR8_9ACTN</name>
<sequence>MTTHTTGHFTFADWQETEAGQAADGARIARAQVTNGWTGAITAPDTVCQYSIVYTTDKTGSFTGHELVDGELDGRRGGFVLAQRGSFGEDGTVHCSFEVVPGSGSGELVTLTGRGSFTAPQGVKEVGYTLDYALAD</sequence>